<gene>
    <name evidence="1" type="ORF">Daura_20555</name>
</gene>
<protein>
    <recommendedName>
        <fullName evidence="3">HEAT repeat domain-containing protein</fullName>
    </recommendedName>
</protein>
<sequence>MLDETDWSMVQTGAGRATDFPRHLGALLGRDPELRAGAVRYLWHEVLHSSTVWPAVPPVARCLAAILGDPCMDRTVRVELLRWLRCAVSDAVDEIEDFDRHGDESWEVEMVSTRAMLAARPDLYRSVAPFIGSGDDEERMAAIVAAAELLAAPDLEDERPSVTRLLLRLASGAPWRERAGIALAVGRFGAVPEALLVDEDWGVRVCAATARGLDNDPAALGQLREALTERLRCIGVHFGSGPHPSDVTVVGEIGDALLRRTGERLGELDIWVYSWPEARVEEPCPCGLTRPSTGEDVRPASVL</sequence>
<dbReference type="KEGG" id="daur:Daura_20555"/>
<dbReference type="InterPro" id="IPR011989">
    <property type="entry name" value="ARM-like"/>
</dbReference>
<proteinExistence type="predicted"/>
<name>A0A9Q9IMF8_9ACTN</name>
<reference evidence="1" key="1">
    <citation type="submission" date="2021-04" db="EMBL/GenBank/DDBJ databases">
        <title>Dactylosporangium aurantiacum NRRL B-8018 full assembly.</title>
        <authorList>
            <person name="Hartkoorn R.C."/>
            <person name="Beaudoing E."/>
            <person name="Hot D."/>
        </authorList>
    </citation>
    <scope>NUCLEOTIDE SEQUENCE</scope>
    <source>
        <strain evidence="1">NRRL B-8018</strain>
    </source>
</reference>
<evidence type="ECO:0008006" key="3">
    <source>
        <dbReference type="Google" id="ProtNLM"/>
    </source>
</evidence>
<organism evidence="1 2">
    <name type="scientific">Dactylosporangium aurantiacum</name>
    <dbReference type="NCBI Taxonomy" id="35754"/>
    <lineage>
        <taxon>Bacteria</taxon>
        <taxon>Bacillati</taxon>
        <taxon>Actinomycetota</taxon>
        <taxon>Actinomycetes</taxon>
        <taxon>Micromonosporales</taxon>
        <taxon>Micromonosporaceae</taxon>
        <taxon>Dactylosporangium</taxon>
    </lineage>
</organism>
<evidence type="ECO:0000313" key="2">
    <source>
        <dbReference type="Proteomes" id="UP001058003"/>
    </source>
</evidence>
<dbReference type="AlphaFoldDB" id="A0A9Q9IMF8"/>
<dbReference type="RefSeq" id="WP_156090301.1">
    <property type="nucleotide sequence ID" value="NZ_CP073767.1"/>
</dbReference>
<evidence type="ECO:0000313" key="1">
    <source>
        <dbReference type="EMBL" id="UWZ58356.1"/>
    </source>
</evidence>
<dbReference type="Gene3D" id="1.25.10.10">
    <property type="entry name" value="Leucine-rich Repeat Variant"/>
    <property type="match status" value="1"/>
</dbReference>
<accession>A0A9Q9IMF8</accession>
<dbReference type="SUPFAM" id="SSF48371">
    <property type="entry name" value="ARM repeat"/>
    <property type="match status" value="1"/>
</dbReference>
<dbReference type="EMBL" id="CP073767">
    <property type="protein sequence ID" value="UWZ58356.1"/>
    <property type="molecule type" value="Genomic_DNA"/>
</dbReference>
<dbReference type="InterPro" id="IPR016024">
    <property type="entry name" value="ARM-type_fold"/>
</dbReference>
<dbReference type="OrthoDB" id="292843at2"/>
<keyword evidence="2" id="KW-1185">Reference proteome</keyword>
<dbReference type="Proteomes" id="UP001058003">
    <property type="component" value="Chromosome"/>
</dbReference>